<gene>
    <name evidence="3" type="ORF">CELE_F14B6.2</name>
    <name evidence="3 5" type="ORF">F14B6.2</name>
</gene>
<feature type="compositionally biased region" description="Polar residues" evidence="1">
    <location>
        <begin position="495"/>
        <end position="506"/>
    </location>
</feature>
<feature type="region of interest" description="Disordered" evidence="1">
    <location>
        <begin position="261"/>
        <end position="408"/>
    </location>
</feature>
<dbReference type="eggNOG" id="ENOG502SYGR">
    <property type="taxonomic scope" value="Eukaryota"/>
</dbReference>
<feature type="transmembrane region" description="Helical" evidence="2">
    <location>
        <begin position="671"/>
        <end position="693"/>
    </location>
</feature>
<feature type="compositionally biased region" description="Basic residues" evidence="1">
    <location>
        <begin position="307"/>
        <end position="322"/>
    </location>
</feature>
<feature type="compositionally biased region" description="Basic residues" evidence="1">
    <location>
        <begin position="268"/>
        <end position="282"/>
    </location>
</feature>
<evidence type="ECO:0000256" key="2">
    <source>
        <dbReference type="SAM" id="Phobius"/>
    </source>
</evidence>
<evidence type="ECO:0000313" key="5">
    <source>
        <dbReference type="WormBase" id="F14B6.2"/>
    </source>
</evidence>
<dbReference type="AlphaFoldDB" id="O62162"/>
<dbReference type="Bgee" id="WBGene00008783">
    <property type="expression patterns" value="Expressed in larva and 3 other cell types or tissues"/>
</dbReference>
<feature type="region of interest" description="Disordered" evidence="1">
    <location>
        <begin position="492"/>
        <end position="511"/>
    </location>
</feature>
<dbReference type="EMBL" id="BX284601">
    <property type="protein sequence ID" value="CAB04106.2"/>
    <property type="molecule type" value="Genomic_DNA"/>
</dbReference>
<dbReference type="HOGENOM" id="CLU_359896_0_0_1"/>
<feature type="region of interest" description="Disordered" evidence="1">
    <location>
        <begin position="100"/>
        <end position="145"/>
    </location>
</feature>
<dbReference type="GeneID" id="173102"/>
<keyword evidence="2" id="KW-0472">Membrane</keyword>
<keyword evidence="2" id="KW-0812">Transmembrane</keyword>
<dbReference type="OMA" id="MWDMDEL"/>
<dbReference type="SMR" id="O62162"/>
<dbReference type="InParanoid" id="O62162"/>
<dbReference type="OrthoDB" id="5859334at2759"/>
<feature type="transmembrane region" description="Helical" evidence="2">
    <location>
        <begin position="36"/>
        <end position="63"/>
    </location>
</feature>
<dbReference type="RefSeq" id="NP_493085.1">
    <property type="nucleotide sequence ID" value="NM_060684.3"/>
</dbReference>
<dbReference type="FunCoup" id="O62162">
    <property type="interactions" value="420"/>
</dbReference>
<evidence type="ECO:0000256" key="1">
    <source>
        <dbReference type="SAM" id="MobiDB-lite"/>
    </source>
</evidence>
<sequence>MMSTSSSVLPTTPIGKQQVIDLKAGAILRENARKSVLFFGCPLSVVLVLIVLIKCLCISFWIIREHETFDFRCAAWNGGQPTDYMYRAKRSIAFEKSDPRKFSKIPDDDDDDNSKTDVINKKDKKKKPLYGRSTSPANDIISDAPKIDPRLDFGPLPPNFQRKIDSNHIPAVPPYEPDDDLPMTTMVTLTNTQIVQLSGEETGVVKMKTIRNRVEKVGSDEEQFIEIDIANAPRIYVSKIKSRHGGEEEEHFDLLKELKKDEEEKEKKKEKKKKGKGLKKAKKLTEAEKLLNNSTSTSVIPDTAVSRKPKGKGLKKSKKLNQKPKSDEEVTKQPRHLVGKSSSLSPTTPRPKSSWMNGVLDPQDPNFSNQGQIRGYPMQKASRKPSATTASPSEKDEDEEKLKLSESTRMMWDMDELKYTTFLAPKTTEQTKQVEEGVKEVIQEAHERSQKPMLKETFEEATTSTEKPLPGGMSKDQWEKKKEAFEAYTPPISLSDLQPSHSSHSGPAQAPQHIHFESASSTPSTPPAFHFIPPSSEAPYYVEINDADTETVYVSSVTPMYRPVFENMGHLESTTKSYDPLHLEMEIAKLKESSTCLARMAFDVWCLFVLFSTVPFIMGICVPRWSLFVLHIVFDFLFLVVGFVTSLTIAIMSSIMYFLIDEMTSDSLFEFLLVAFVIDIVLILYAIVVGIAYRCCCRLVDNSIKETSINYSVSSNGEAV</sequence>
<keyword evidence="4" id="KW-1185">Reference proteome</keyword>
<feature type="transmembrane region" description="Helical" evidence="2">
    <location>
        <begin position="634"/>
        <end position="659"/>
    </location>
</feature>
<proteinExistence type="predicted"/>
<dbReference type="AGR" id="WB:WBGene00008783"/>
<organism evidence="3 4">
    <name type="scientific">Caenorhabditis elegans</name>
    <dbReference type="NCBI Taxonomy" id="6239"/>
    <lineage>
        <taxon>Eukaryota</taxon>
        <taxon>Metazoa</taxon>
        <taxon>Ecdysozoa</taxon>
        <taxon>Nematoda</taxon>
        <taxon>Chromadorea</taxon>
        <taxon>Rhabditida</taxon>
        <taxon>Rhabditina</taxon>
        <taxon>Rhabditomorpha</taxon>
        <taxon>Rhabditoidea</taxon>
        <taxon>Rhabditidae</taxon>
        <taxon>Peloderinae</taxon>
        <taxon>Caenorhabditis</taxon>
    </lineage>
</organism>
<dbReference type="KEGG" id="cel:CELE_F14B6.2"/>
<dbReference type="PIR" id="T20875">
    <property type="entry name" value="T20875"/>
</dbReference>
<dbReference type="PIR" id="T20878">
    <property type="entry name" value="T20878"/>
</dbReference>
<dbReference type="Proteomes" id="UP000001940">
    <property type="component" value="Chromosome I"/>
</dbReference>
<dbReference type="UCSC" id="F14B6.2">
    <property type="organism name" value="c. elegans"/>
</dbReference>
<protein>
    <submittedName>
        <fullName evidence="3">Lactamase_B domain-containing protein</fullName>
    </submittedName>
</protein>
<accession>O62162</accession>
<name>O62162_CAEEL</name>
<keyword evidence="2" id="KW-1133">Transmembrane helix</keyword>
<dbReference type="CTD" id="173102"/>
<evidence type="ECO:0000313" key="4">
    <source>
        <dbReference type="Proteomes" id="UP000001940"/>
    </source>
</evidence>
<feature type="transmembrane region" description="Helical" evidence="2">
    <location>
        <begin position="600"/>
        <end position="622"/>
    </location>
</feature>
<evidence type="ECO:0000313" key="3">
    <source>
        <dbReference type="EMBL" id="CAB04106.2"/>
    </source>
</evidence>
<accession>Q9U3J4</accession>
<dbReference type="GO" id="GO:0005886">
    <property type="term" value="C:plasma membrane"/>
    <property type="evidence" value="ECO:0007005"/>
    <property type="project" value="WormBase"/>
</dbReference>
<feature type="compositionally biased region" description="Polar residues" evidence="1">
    <location>
        <begin position="340"/>
        <end position="356"/>
    </location>
</feature>
<dbReference type="WormBase" id="F14B6.2">
    <property type="protein sequence ID" value="CE25855"/>
    <property type="gene ID" value="WBGene00008783"/>
</dbReference>
<dbReference type="PaxDb" id="6239-F14B6.2"/>
<reference evidence="3 4" key="1">
    <citation type="journal article" date="1998" name="Science">
        <title>Genome sequence of the nematode C. elegans: a platform for investigating biology.</title>
        <authorList>
            <consortium name="The C. elegans sequencing consortium"/>
            <person name="Sulson J.E."/>
            <person name="Waterston R."/>
        </authorList>
    </citation>
    <scope>NUCLEOTIDE SEQUENCE [LARGE SCALE GENOMIC DNA]</scope>
    <source>
        <strain evidence="3 4">Bristol N2</strain>
    </source>
</reference>